<proteinExistence type="predicted"/>
<evidence type="ECO:0000313" key="2">
    <source>
        <dbReference type="Proteomes" id="UP000676194"/>
    </source>
</evidence>
<keyword evidence="2" id="KW-1185">Reference proteome</keyword>
<gene>
    <name evidence="1" type="ORF">KIH39_13525</name>
</gene>
<name>A0A8E6ETC2_9BACT</name>
<dbReference type="Proteomes" id="UP000676194">
    <property type="component" value="Chromosome"/>
</dbReference>
<dbReference type="KEGG" id="tsph:KIH39_13525"/>
<dbReference type="RefSeq" id="WP_213493772.1">
    <property type="nucleotide sequence ID" value="NZ_CP074694.1"/>
</dbReference>
<dbReference type="EMBL" id="CP074694">
    <property type="protein sequence ID" value="QVL29890.1"/>
    <property type="molecule type" value="Genomic_DNA"/>
</dbReference>
<sequence>MSVSELFFAAALMLAPPEAPIPPISSEEWPDLQIQLCQLGVELQILDKREADFLLVKREDLATDLKLLRQRYADLKDSPKVEDLNRFPNREEVNAMLSFNRNYRGKMEARMISEPHKADYYRGVIKETDELYQLWDSVREVRSDFYYVSVRRQSLSKLKERAGVAAFITGQLPPCVPTWRFQEVK</sequence>
<organism evidence="1 2">
    <name type="scientific">Telmatocola sphagniphila</name>
    <dbReference type="NCBI Taxonomy" id="1123043"/>
    <lineage>
        <taxon>Bacteria</taxon>
        <taxon>Pseudomonadati</taxon>
        <taxon>Planctomycetota</taxon>
        <taxon>Planctomycetia</taxon>
        <taxon>Gemmatales</taxon>
        <taxon>Gemmataceae</taxon>
    </lineage>
</organism>
<dbReference type="AlphaFoldDB" id="A0A8E6ETC2"/>
<accession>A0A8E6ETC2</accession>
<protein>
    <submittedName>
        <fullName evidence="1">Uncharacterized protein</fullName>
    </submittedName>
</protein>
<evidence type="ECO:0000313" key="1">
    <source>
        <dbReference type="EMBL" id="QVL29890.1"/>
    </source>
</evidence>
<reference evidence="1" key="1">
    <citation type="submission" date="2021-05" db="EMBL/GenBank/DDBJ databases">
        <title>Complete genome sequence of the cellulolytic planctomycete Telmatocola sphagniphila SP2T and characterization of the first cellulase from planctomycetes.</title>
        <authorList>
            <person name="Rakitin A.L."/>
            <person name="Beletsky A.V."/>
            <person name="Naumoff D.G."/>
            <person name="Kulichevskaya I.S."/>
            <person name="Mardanov A.V."/>
            <person name="Ravin N.V."/>
            <person name="Dedysh S.N."/>
        </authorList>
    </citation>
    <scope>NUCLEOTIDE SEQUENCE</scope>
    <source>
        <strain evidence="1">SP2T</strain>
    </source>
</reference>